<dbReference type="AlphaFoldDB" id="Q93345"/>
<gene>
    <name evidence="2 4" type="ORF">C36B1.11</name>
    <name evidence="2" type="ORF">CELE_C36B1.11</name>
</gene>
<evidence type="ECO:0000313" key="2">
    <source>
        <dbReference type="EMBL" id="CAB02276.1"/>
    </source>
</evidence>
<evidence type="ECO:0000256" key="1">
    <source>
        <dbReference type="SAM" id="MobiDB-lite"/>
    </source>
</evidence>
<comment type="interaction">
    <interactant intactId="EBI-322409">
        <id>Q93345</id>
    </interactant>
    <interactant intactId="EBI-2411641">
        <id>O01442</id>
        <label>CELE_B0261.7</label>
    </interactant>
    <organismsDiffer>false</organismsDiffer>
    <experiments>4</experiments>
</comment>
<keyword evidence="3" id="KW-1185">Reference proteome</keyword>
<proteinExistence type="evidence at protein level"/>
<feature type="compositionally biased region" description="Low complexity" evidence="1">
    <location>
        <begin position="209"/>
        <end position="230"/>
    </location>
</feature>
<dbReference type="STRING" id="6239.C36B1.11.1"/>
<dbReference type="PeptideAtlas" id="Q93345"/>
<feature type="region of interest" description="Disordered" evidence="1">
    <location>
        <begin position="186"/>
        <end position="263"/>
    </location>
</feature>
<dbReference type="PhylomeDB" id="Q93345"/>
<accession>Q93345</accession>
<dbReference type="Bgee" id="WBGene00007978">
    <property type="expression patterns" value="Expressed in adult organism and 4 other cell types or tissues"/>
</dbReference>
<feature type="compositionally biased region" description="Polar residues" evidence="1">
    <location>
        <begin position="231"/>
        <end position="245"/>
    </location>
</feature>
<name>Q93345_CAEEL</name>
<dbReference type="UCSC" id="C36B1.11">
    <property type="organism name" value="c. elegans"/>
</dbReference>
<dbReference type="HOGENOM" id="CLU_738161_0_0_1"/>
<dbReference type="AGR" id="WB:WBGene00007978"/>
<dbReference type="CTD" id="172685"/>
<dbReference type="OrthoDB" id="5825836at2759"/>
<sequence length="327" mass="37139">MSGQKCSAYTDTMGTCTICSIFAPHSQLFICRHEGCKYALKQSSSIMTPAMFYRKEKVICGKCAFVGPHKMHKDFVSKAQKLAFKIASQEIGVRLQMEFDVLSELHEDNPVDYAIILSGHEKLEKIDVIKYLSQSKTIVEWNLRQRQLNEAIQFIKFNRIEGYHRVKELANKMLDAFYDANATIERDSENGSPQSDDDHLSDVSHECQGSSRSSISSKKSSIHSTSTTGTVILNQNPDNALSCSEVSGGDELKNKSSTNEGYTESMTETVITISRRFEMCIRRESPEDAVSRIADYLDDRIESNDQKKAIAEYMERNYSIKWPRQFQ</sequence>
<dbReference type="IntAct" id="Q93345">
    <property type="interactions" value="1"/>
</dbReference>
<dbReference type="EMBL" id="BX284601">
    <property type="protein sequence ID" value="CAB02276.1"/>
    <property type="molecule type" value="Genomic_DNA"/>
</dbReference>
<evidence type="ECO:0000313" key="3">
    <source>
        <dbReference type="Proteomes" id="UP000001940"/>
    </source>
</evidence>
<dbReference type="RefSeq" id="NP_492369.1">
    <property type="nucleotide sequence ID" value="NM_059968.4"/>
</dbReference>
<protein>
    <submittedName>
        <fullName evidence="2">Uncharacterized protein</fullName>
    </submittedName>
</protein>
<dbReference type="Proteomes" id="UP000001940">
    <property type="component" value="Chromosome I"/>
</dbReference>
<dbReference type="GeneID" id="172685"/>
<dbReference type="PaxDb" id="6239-C36B1.11"/>
<evidence type="ECO:0000313" key="4">
    <source>
        <dbReference type="WormBase" id="C36B1.11"/>
    </source>
</evidence>
<dbReference type="FunCoup" id="Q93345">
    <property type="interactions" value="790"/>
</dbReference>
<reference evidence="2 3" key="1">
    <citation type="journal article" date="1998" name="Science">
        <title>Genome sequence of the nematode C. elegans: a platform for investigating biology.</title>
        <authorList>
            <consortium name="The C. elegans sequencing consortium"/>
            <person name="Sulson J.E."/>
            <person name="Waterston R."/>
        </authorList>
    </citation>
    <scope>NUCLEOTIDE SEQUENCE [LARGE SCALE GENOMIC DNA]</scope>
    <source>
        <strain evidence="2 3">Bristol N2</strain>
    </source>
</reference>
<feature type="compositionally biased region" description="Basic and acidic residues" evidence="1">
    <location>
        <begin position="196"/>
        <end position="205"/>
    </location>
</feature>
<organism evidence="2 3">
    <name type="scientific">Caenorhabditis elegans</name>
    <dbReference type="NCBI Taxonomy" id="6239"/>
    <lineage>
        <taxon>Eukaryota</taxon>
        <taxon>Metazoa</taxon>
        <taxon>Ecdysozoa</taxon>
        <taxon>Nematoda</taxon>
        <taxon>Chromadorea</taxon>
        <taxon>Rhabditida</taxon>
        <taxon>Rhabditina</taxon>
        <taxon>Rhabditomorpha</taxon>
        <taxon>Rhabditoidea</taxon>
        <taxon>Rhabditidae</taxon>
        <taxon>Peloderinae</taxon>
        <taxon>Caenorhabditis</taxon>
    </lineage>
</organism>
<dbReference type="eggNOG" id="ENOG502THYE">
    <property type="taxonomic scope" value="Eukaryota"/>
</dbReference>
<dbReference type="OMA" id="QTEHRIR"/>
<dbReference type="DIP" id="DIP-26923N"/>
<dbReference type="InParanoid" id="Q93345"/>
<dbReference type="KEGG" id="cel:CELE_C36B1.11"/>
<dbReference type="WormBase" id="C36B1.11">
    <property type="protein sequence ID" value="CE05378"/>
    <property type="gene ID" value="WBGene00007978"/>
</dbReference>
<dbReference type="PIR" id="T19782">
    <property type="entry name" value="T19782"/>
</dbReference>